<dbReference type="SMART" id="SM00558">
    <property type="entry name" value="JmjC"/>
    <property type="match status" value="1"/>
</dbReference>
<sequence>MKNLANSGQLREIINWGAYGFPERGIDDSTLWIGTLGANTPCHIDTYGCNLVAQIMGRKRWVLFPKSQSSLLSSTRMPYEESSIYSQAGFPRPSLLSHPKLCRTTPYVVTLEPGDVLFVPKHWWHSVENLNFSISINTWLELPSDEEERVREAIVMYQVNSLCQGVHSLDLIHSVFNPNMTDIAVMGPTQALKILSERVFGCNHSKEYNNKEGYGIAKKANLKTESNITMAHPLVGDKVEPMNQAGSIPGMEIVPCLSFSHYMQMVYGDKGEMVHKNISCLSASQNKEAESESDSVNCEQLKLLINVFTDPQVVDVIKTVLDEKLSSLRD</sequence>
<dbReference type="InterPro" id="IPR003347">
    <property type="entry name" value="JmjC_dom"/>
</dbReference>
<evidence type="ECO:0000313" key="5">
    <source>
        <dbReference type="EMBL" id="KAK3876164.1"/>
    </source>
</evidence>
<dbReference type="Proteomes" id="UP001286313">
    <property type="component" value="Unassembled WGS sequence"/>
</dbReference>
<dbReference type="InterPro" id="IPR041667">
    <property type="entry name" value="Cupin_8"/>
</dbReference>
<dbReference type="PANTHER" id="PTHR12461">
    <property type="entry name" value="HYPOXIA-INDUCIBLE FACTOR 1 ALPHA INHIBITOR-RELATED"/>
    <property type="match status" value="1"/>
</dbReference>
<dbReference type="PANTHER" id="PTHR12461:SF43">
    <property type="entry name" value="HSPB1-ASSOCIATED PROTEIN 1"/>
    <property type="match status" value="1"/>
</dbReference>
<comment type="caution">
    <text evidence="5">The sequence shown here is derived from an EMBL/GenBank/DDBJ whole genome shotgun (WGS) entry which is preliminary data.</text>
</comment>
<feature type="domain" description="JmjC" evidence="4">
    <location>
        <begin position="1"/>
        <end position="157"/>
    </location>
</feature>
<dbReference type="PROSITE" id="PS51184">
    <property type="entry name" value="JMJC"/>
    <property type="match status" value="1"/>
</dbReference>
<accession>A0AAE1FL88</accession>
<name>A0AAE1FL88_PETCI</name>
<organism evidence="5 6">
    <name type="scientific">Petrolisthes cinctipes</name>
    <name type="common">Flat porcelain crab</name>
    <dbReference type="NCBI Taxonomy" id="88211"/>
    <lineage>
        <taxon>Eukaryota</taxon>
        <taxon>Metazoa</taxon>
        <taxon>Ecdysozoa</taxon>
        <taxon>Arthropoda</taxon>
        <taxon>Crustacea</taxon>
        <taxon>Multicrustacea</taxon>
        <taxon>Malacostraca</taxon>
        <taxon>Eumalacostraca</taxon>
        <taxon>Eucarida</taxon>
        <taxon>Decapoda</taxon>
        <taxon>Pleocyemata</taxon>
        <taxon>Anomura</taxon>
        <taxon>Galatheoidea</taxon>
        <taxon>Porcellanidae</taxon>
        <taxon>Petrolisthes</taxon>
    </lineage>
</organism>
<proteinExistence type="predicted"/>
<dbReference type="Gene3D" id="2.60.120.10">
    <property type="entry name" value="Jelly Rolls"/>
    <property type="match status" value="1"/>
</dbReference>
<keyword evidence="2" id="KW-0963">Cytoplasm</keyword>
<reference evidence="5" key="1">
    <citation type="submission" date="2023-10" db="EMBL/GenBank/DDBJ databases">
        <title>Genome assemblies of two species of porcelain crab, Petrolisthes cinctipes and Petrolisthes manimaculis (Anomura: Porcellanidae).</title>
        <authorList>
            <person name="Angst P."/>
        </authorList>
    </citation>
    <scope>NUCLEOTIDE SEQUENCE</scope>
    <source>
        <strain evidence="5">PB745_01</strain>
        <tissue evidence="5">Gill</tissue>
    </source>
</reference>
<dbReference type="GO" id="GO:0005737">
    <property type="term" value="C:cytoplasm"/>
    <property type="evidence" value="ECO:0007669"/>
    <property type="project" value="UniProtKB-SubCell"/>
</dbReference>
<evidence type="ECO:0000256" key="3">
    <source>
        <dbReference type="ARBA" id="ARBA00037342"/>
    </source>
</evidence>
<dbReference type="Pfam" id="PF13621">
    <property type="entry name" value="Cupin_8"/>
    <property type="match status" value="1"/>
</dbReference>
<dbReference type="InterPro" id="IPR014710">
    <property type="entry name" value="RmlC-like_jellyroll"/>
</dbReference>
<evidence type="ECO:0000256" key="2">
    <source>
        <dbReference type="ARBA" id="ARBA00022490"/>
    </source>
</evidence>
<protein>
    <recommendedName>
        <fullName evidence="4">JmjC domain-containing protein</fullName>
    </recommendedName>
</protein>
<dbReference type="SUPFAM" id="SSF51197">
    <property type="entry name" value="Clavaminate synthase-like"/>
    <property type="match status" value="1"/>
</dbReference>
<evidence type="ECO:0000259" key="4">
    <source>
        <dbReference type="PROSITE" id="PS51184"/>
    </source>
</evidence>
<dbReference type="AlphaFoldDB" id="A0AAE1FL88"/>
<keyword evidence="6" id="KW-1185">Reference proteome</keyword>
<evidence type="ECO:0000256" key="1">
    <source>
        <dbReference type="ARBA" id="ARBA00004496"/>
    </source>
</evidence>
<evidence type="ECO:0000313" key="6">
    <source>
        <dbReference type="Proteomes" id="UP001286313"/>
    </source>
</evidence>
<gene>
    <name evidence="5" type="ORF">Pcinc_019013</name>
</gene>
<dbReference type="EMBL" id="JAWQEG010001863">
    <property type="protein sequence ID" value="KAK3876164.1"/>
    <property type="molecule type" value="Genomic_DNA"/>
</dbReference>
<comment type="subcellular location">
    <subcellularLocation>
        <location evidence="1">Cytoplasm</location>
    </subcellularLocation>
</comment>
<comment type="function">
    <text evidence="3">May play a role in cellular stress response.</text>
</comment>